<evidence type="ECO:0000313" key="2">
    <source>
        <dbReference type="EMBL" id="GMF36300.1"/>
    </source>
</evidence>
<accession>A0A9W6XCS7</accession>
<dbReference type="AlphaFoldDB" id="A0A9W6XCS7"/>
<feature type="region of interest" description="Disordered" evidence="1">
    <location>
        <begin position="1"/>
        <end position="85"/>
    </location>
</feature>
<proteinExistence type="predicted"/>
<feature type="region of interest" description="Disordered" evidence="1">
    <location>
        <begin position="372"/>
        <end position="584"/>
    </location>
</feature>
<feature type="compositionally biased region" description="Low complexity" evidence="1">
    <location>
        <begin position="69"/>
        <end position="81"/>
    </location>
</feature>
<gene>
    <name evidence="2" type="ORF">Pfra01_000985200</name>
</gene>
<comment type="caution">
    <text evidence="2">The sequence shown here is derived from an EMBL/GenBank/DDBJ whole genome shotgun (WGS) entry which is preliminary data.</text>
</comment>
<dbReference type="OrthoDB" id="10608022at2759"/>
<feature type="compositionally biased region" description="Low complexity" evidence="1">
    <location>
        <begin position="454"/>
        <end position="474"/>
    </location>
</feature>
<feature type="compositionally biased region" description="Low complexity" evidence="1">
    <location>
        <begin position="506"/>
        <end position="522"/>
    </location>
</feature>
<feature type="region of interest" description="Disordered" evidence="1">
    <location>
        <begin position="648"/>
        <end position="681"/>
    </location>
</feature>
<feature type="compositionally biased region" description="Low complexity" evidence="1">
    <location>
        <begin position="99"/>
        <end position="146"/>
    </location>
</feature>
<evidence type="ECO:0000313" key="3">
    <source>
        <dbReference type="Proteomes" id="UP001165121"/>
    </source>
</evidence>
<evidence type="ECO:0000256" key="1">
    <source>
        <dbReference type="SAM" id="MobiDB-lite"/>
    </source>
</evidence>
<reference evidence="2" key="1">
    <citation type="submission" date="2023-04" db="EMBL/GenBank/DDBJ databases">
        <title>Phytophthora fragariaefolia NBRC 109709.</title>
        <authorList>
            <person name="Ichikawa N."/>
            <person name="Sato H."/>
            <person name="Tonouchi N."/>
        </authorList>
    </citation>
    <scope>NUCLEOTIDE SEQUENCE</scope>
    <source>
        <strain evidence="2">NBRC 109709</strain>
    </source>
</reference>
<feature type="region of interest" description="Disordered" evidence="1">
    <location>
        <begin position="98"/>
        <end position="146"/>
    </location>
</feature>
<dbReference type="Proteomes" id="UP001165121">
    <property type="component" value="Unassembled WGS sequence"/>
</dbReference>
<sequence>MARGQSPLARAQARDLRALGVDTSPPADSPETSVSVMAPPSTSIRAGGDPPSRPPPAGVAEASAPSPPTTASTGDASGASSEPSLARLVDALSPVLGTAPRSAADAPEAALGADSADSQPQGSVSSSGASGDGARSAAHAPEASSAALGASRFSSVRWEDIEDIITTGTDRTVQQVQESTQSHFLALARLVVDLNRRPPLRIDYELDQRLEAAGSLSDVVDALAPIPRSPAPWEYEITELWDDVASLEARLAASEASLRREVDLRLKAERLCNQASHKRNAALENLRCIRLDHADAARQLVATNIALEQSSQAAAVLEQRCCRLDKSLVDTHKVIRHDRDSVSGGASSASASAMPAAFVTFLEGLGALQLAIPPPPTTSGSSEGYGMAPPASSGSLDGTAAKSGSAMSLTGASDDSDDSGPIVPSALHKSKGKRPAKSSAKLLSAPPTPKKNSDSSVPSSLPAASLSTSSAPNSGIAVSADSDVLSFASIPSGSDPPFSPIPRTPASPASSTASTASLPSTPVVSRCITPGTEASIPVEIDDDGGLGADGAASDASAAPGGVFSSPVVSPPRRDGRPTRAASTTAGLRSMVAAENEAAPDALVQGLATPLRMPAATQASVASPASVPDPAESAAVVAAASAAVVTSSSARRRVDNTHTGPIPPARVVATPTPRQASTSRPRTVVTTTLSTMPGTRSTAFEPVTAIPAPIQGLLPRLRASRKLPDLANPLLEPAFTAPGAQEAWCEKLNARIPSPLPVIVAPRARSLASKPLPIGRTHYTHGRDFEPACAFPGRAVGRTEHSDLGFALWESAHWISVAAVEQWLQQLSDRIGSDTPEYLETEAAWQAYNKARNLRADRLRLQIPKRFWVWCTPDAGGKIKCPPEILPEPSMLQYSFETLTWAPSTAAWTAEVVDLDAWQPWRNCCVGLPAEHMFNTTFTPSNPSVPLFVPEGSTREEIGAAIVVNPALRQSHVTAPWVQGFSDARVQAVADASAAADSPSDASSTRIPIPAADQADVQAELGATAPAQARVDVLADLATTAEI</sequence>
<protein>
    <submittedName>
        <fullName evidence="2">Unnamed protein product</fullName>
    </submittedName>
</protein>
<keyword evidence="3" id="KW-1185">Reference proteome</keyword>
<organism evidence="2 3">
    <name type="scientific">Phytophthora fragariaefolia</name>
    <dbReference type="NCBI Taxonomy" id="1490495"/>
    <lineage>
        <taxon>Eukaryota</taxon>
        <taxon>Sar</taxon>
        <taxon>Stramenopiles</taxon>
        <taxon>Oomycota</taxon>
        <taxon>Peronosporomycetes</taxon>
        <taxon>Peronosporales</taxon>
        <taxon>Peronosporaceae</taxon>
        <taxon>Phytophthora</taxon>
    </lineage>
</organism>
<feature type="compositionally biased region" description="Polar residues" evidence="1">
    <location>
        <begin position="30"/>
        <end position="44"/>
    </location>
</feature>
<dbReference type="EMBL" id="BSXT01000929">
    <property type="protein sequence ID" value="GMF36300.1"/>
    <property type="molecule type" value="Genomic_DNA"/>
</dbReference>
<feature type="compositionally biased region" description="Low complexity" evidence="1">
    <location>
        <begin position="549"/>
        <end position="561"/>
    </location>
</feature>
<name>A0A9W6XCS7_9STRA</name>